<comment type="caution">
    <text evidence="3">The sequence shown here is derived from an EMBL/GenBank/DDBJ whole genome shotgun (WGS) entry which is preliminary data.</text>
</comment>
<organism evidence="3 4">
    <name type="scientific">Pedobacter cryophilus</name>
    <dbReference type="NCBI Taxonomy" id="2571271"/>
    <lineage>
        <taxon>Bacteria</taxon>
        <taxon>Pseudomonadati</taxon>
        <taxon>Bacteroidota</taxon>
        <taxon>Sphingobacteriia</taxon>
        <taxon>Sphingobacteriales</taxon>
        <taxon>Sphingobacteriaceae</taxon>
        <taxon>Pedobacter</taxon>
    </lineage>
</organism>
<feature type="compositionally biased region" description="Basic and acidic residues" evidence="2">
    <location>
        <begin position="611"/>
        <end position="622"/>
    </location>
</feature>
<protein>
    <submittedName>
        <fullName evidence="3">Uncharacterized protein</fullName>
    </submittedName>
</protein>
<sequence>MNSNQTEASKFRTYHSNPNALSSSDLYLIKEWIEKYPYCQSLHYLASRTAINTQEYENFLTQAAAIAPSRAVLHAVVYEPEQFFTELSLIIEEEETHHETVQTDQDNADNPFGIDLNQIYGSEFKVETTEPDAEALDKEAEEILLVEDDVEVEIWNPEEEQAIAGDLNLDSEIVSEDLGKQTQLEIVEEEEEFEIALKGEEQIALLQETEIVENIEAEITEEVELVEEEEIVEDKEVEPVENIEDEVSITEEIVEEKEIESVENIEDEVSITEETELVVEDEEIVEEKEIESVENIEDEVSITEEIVEEKEIESVENIEDEVSITEETELVVEEEEIVEDTEVESVENIQDEVSITEETEPVVEEEEVVEDTEVESVENIEDEVAITEETELAVEEEEIVEDTEVESVENIQDEVSITEETEPVVEEEEVVEEKEVEPVENIEDEVAITEETELAVEEEELTVSVSATEPIKKDELQFDHPIQADFFALNRKELAKIEVKQEEQSVSQYNDERMPYTFLWWLNKTRKEHSSNHQPYSSFKLDTSKQIKKADPDRLNQQIAENIFHLRGAEEISSSSANYTVPFDFRKKEFQIIEKFIKEEPQIKPPTANKIDSENKAKRSSEDANQVVSETLAKIYVEQMLYHKALDVYKKLSLKFPEKSTYFASQIKYLELKVN</sequence>
<dbReference type="OrthoDB" id="594666at2"/>
<feature type="region of interest" description="Disordered" evidence="2">
    <location>
        <begin position="604"/>
        <end position="623"/>
    </location>
</feature>
<keyword evidence="1" id="KW-0175">Coiled coil</keyword>
<dbReference type="AlphaFoldDB" id="A0A4U1BVK0"/>
<feature type="region of interest" description="Disordered" evidence="2">
    <location>
        <begin position="414"/>
        <end position="443"/>
    </location>
</feature>
<feature type="region of interest" description="Disordered" evidence="2">
    <location>
        <begin position="356"/>
        <end position="375"/>
    </location>
</feature>
<evidence type="ECO:0000313" key="4">
    <source>
        <dbReference type="Proteomes" id="UP000308181"/>
    </source>
</evidence>
<gene>
    <name evidence="3" type="ORF">FA046_13580</name>
</gene>
<feature type="compositionally biased region" description="Acidic residues" evidence="2">
    <location>
        <begin position="416"/>
        <end position="443"/>
    </location>
</feature>
<reference evidence="3 4" key="1">
    <citation type="submission" date="2019-04" db="EMBL/GenBank/DDBJ databases">
        <title>Pedobacter sp. AR-3-17 sp. nov., isolated from Arctic soil.</title>
        <authorList>
            <person name="Dahal R.H."/>
            <person name="Kim D.-U."/>
        </authorList>
    </citation>
    <scope>NUCLEOTIDE SEQUENCE [LARGE SCALE GENOMIC DNA]</scope>
    <source>
        <strain evidence="3 4">AR-3-17</strain>
    </source>
</reference>
<evidence type="ECO:0000256" key="1">
    <source>
        <dbReference type="SAM" id="Coils"/>
    </source>
</evidence>
<evidence type="ECO:0000256" key="2">
    <source>
        <dbReference type="SAM" id="MobiDB-lite"/>
    </source>
</evidence>
<accession>A0A4U1BVK0</accession>
<name>A0A4U1BVK0_9SPHI</name>
<dbReference type="RefSeq" id="WP_136827081.1">
    <property type="nucleotide sequence ID" value="NZ_SWBP01000005.1"/>
</dbReference>
<keyword evidence="4" id="KW-1185">Reference proteome</keyword>
<dbReference type="Proteomes" id="UP000308181">
    <property type="component" value="Unassembled WGS sequence"/>
</dbReference>
<proteinExistence type="predicted"/>
<evidence type="ECO:0000313" key="3">
    <source>
        <dbReference type="EMBL" id="TKB96214.1"/>
    </source>
</evidence>
<feature type="coiled-coil region" evidence="1">
    <location>
        <begin position="212"/>
        <end position="260"/>
    </location>
</feature>
<dbReference type="EMBL" id="SWBP01000005">
    <property type="protein sequence ID" value="TKB96214.1"/>
    <property type="molecule type" value="Genomic_DNA"/>
</dbReference>